<dbReference type="EMBL" id="LAZR01010454">
    <property type="protein sequence ID" value="KKM66858.1"/>
    <property type="molecule type" value="Genomic_DNA"/>
</dbReference>
<reference evidence="1" key="1">
    <citation type="journal article" date="2015" name="Nature">
        <title>Complex archaea that bridge the gap between prokaryotes and eukaryotes.</title>
        <authorList>
            <person name="Spang A."/>
            <person name="Saw J.H."/>
            <person name="Jorgensen S.L."/>
            <person name="Zaremba-Niedzwiedzka K."/>
            <person name="Martijn J."/>
            <person name="Lind A.E."/>
            <person name="van Eijk R."/>
            <person name="Schleper C."/>
            <person name="Guy L."/>
            <person name="Ettema T.J."/>
        </authorList>
    </citation>
    <scope>NUCLEOTIDE SEQUENCE</scope>
</reference>
<sequence>MKFKEKDRVIVVRVKSSNDERDYSTSRYPRIGWTGTISRSYPEFSDDDKNIEYVILWDSSCLNMISGDLVREWMIDFERANPNCKSIRI</sequence>
<comment type="caution">
    <text evidence="1">The sequence shown here is derived from an EMBL/GenBank/DDBJ whole genome shotgun (WGS) entry which is preliminary data.</text>
</comment>
<gene>
    <name evidence="1" type="ORF">LCGC14_1476930</name>
</gene>
<name>A0A0F9JBE7_9ZZZZ</name>
<evidence type="ECO:0000313" key="1">
    <source>
        <dbReference type="EMBL" id="KKM66858.1"/>
    </source>
</evidence>
<organism evidence="1">
    <name type="scientific">marine sediment metagenome</name>
    <dbReference type="NCBI Taxonomy" id="412755"/>
    <lineage>
        <taxon>unclassified sequences</taxon>
        <taxon>metagenomes</taxon>
        <taxon>ecological metagenomes</taxon>
    </lineage>
</organism>
<dbReference type="AlphaFoldDB" id="A0A0F9JBE7"/>
<accession>A0A0F9JBE7</accession>
<protein>
    <submittedName>
        <fullName evidence="1">Uncharacterized protein</fullName>
    </submittedName>
</protein>
<proteinExistence type="predicted"/>